<dbReference type="AlphaFoldDB" id="A0AB34K0W3"/>
<dbReference type="InterPro" id="IPR001623">
    <property type="entry name" value="DnaJ_domain"/>
</dbReference>
<dbReference type="PANTHER" id="PTHR43948">
    <property type="entry name" value="DNAJ HOMOLOG SUBFAMILY B"/>
    <property type="match status" value="1"/>
</dbReference>
<evidence type="ECO:0000313" key="3">
    <source>
        <dbReference type="Proteomes" id="UP001515480"/>
    </source>
</evidence>
<dbReference type="InterPro" id="IPR036869">
    <property type="entry name" value="J_dom_sf"/>
</dbReference>
<dbReference type="GO" id="GO:0005737">
    <property type="term" value="C:cytoplasm"/>
    <property type="evidence" value="ECO:0007669"/>
    <property type="project" value="TreeGrafter"/>
</dbReference>
<keyword evidence="3" id="KW-1185">Reference proteome</keyword>
<dbReference type="SUPFAM" id="SSF46565">
    <property type="entry name" value="Chaperone J-domain"/>
    <property type="match status" value="1"/>
</dbReference>
<protein>
    <recommendedName>
        <fullName evidence="1">J domain-containing protein</fullName>
    </recommendedName>
</protein>
<dbReference type="PANTHER" id="PTHR43948:SF10">
    <property type="entry name" value="MRJ, ISOFORM E"/>
    <property type="match status" value="1"/>
</dbReference>
<dbReference type="EMBL" id="JBGBPQ010000003">
    <property type="protein sequence ID" value="KAL1526793.1"/>
    <property type="molecule type" value="Genomic_DNA"/>
</dbReference>
<accession>A0AB34K0W3</accession>
<dbReference type="GO" id="GO:0044183">
    <property type="term" value="F:protein folding chaperone"/>
    <property type="evidence" value="ECO:0007669"/>
    <property type="project" value="TreeGrafter"/>
</dbReference>
<organism evidence="2 3">
    <name type="scientific">Prymnesium parvum</name>
    <name type="common">Toxic golden alga</name>
    <dbReference type="NCBI Taxonomy" id="97485"/>
    <lineage>
        <taxon>Eukaryota</taxon>
        <taxon>Haptista</taxon>
        <taxon>Haptophyta</taxon>
        <taxon>Prymnesiophyceae</taxon>
        <taxon>Prymnesiales</taxon>
        <taxon>Prymnesiaceae</taxon>
        <taxon>Prymnesium</taxon>
    </lineage>
</organism>
<evidence type="ECO:0000259" key="1">
    <source>
        <dbReference type="PROSITE" id="PS50076"/>
    </source>
</evidence>
<feature type="domain" description="J" evidence="1">
    <location>
        <begin position="4"/>
        <end position="74"/>
    </location>
</feature>
<dbReference type="SMART" id="SM00271">
    <property type="entry name" value="DnaJ"/>
    <property type="match status" value="1"/>
</dbReference>
<proteinExistence type="predicted"/>
<name>A0AB34K0W3_PRYPA</name>
<dbReference type="CDD" id="cd06257">
    <property type="entry name" value="DnaJ"/>
    <property type="match status" value="1"/>
</dbReference>
<dbReference type="Pfam" id="PF00226">
    <property type="entry name" value="DnaJ"/>
    <property type="match status" value="1"/>
</dbReference>
<dbReference type="PRINTS" id="PR00625">
    <property type="entry name" value="JDOMAIN"/>
</dbReference>
<reference evidence="2 3" key="1">
    <citation type="journal article" date="2024" name="Science">
        <title>Giant polyketide synthase enzymes in the biosynthesis of giant marine polyether toxins.</title>
        <authorList>
            <person name="Fallon T.R."/>
            <person name="Shende V.V."/>
            <person name="Wierzbicki I.H."/>
            <person name="Pendleton A.L."/>
            <person name="Watervoot N.F."/>
            <person name="Auber R.P."/>
            <person name="Gonzalez D.J."/>
            <person name="Wisecaver J.H."/>
            <person name="Moore B.S."/>
        </authorList>
    </citation>
    <scope>NUCLEOTIDE SEQUENCE [LARGE SCALE GENOMIC DNA]</scope>
    <source>
        <strain evidence="2 3">12B1</strain>
    </source>
</reference>
<gene>
    <name evidence="2" type="ORF">AB1Y20_015489</name>
</gene>
<dbReference type="GO" id="GO:0051082">
    <property type="term" value="F:unfolded protein binding"/>
    <property type="evidence" value="ECO:0007669"/>
    <property type="project" value="TreeGrafter"/>
</dbReference>
<dbReference type="GO" id="GO:0051087">
    <property type="term" value="F:protein-folding chaperone binding"/>
    <property type="evidence" value="ECO:0007669"/>
    <property type="project" value="TreeGrafter"/>
</dbReference>
<dbReference type="Proteomes" id="UP001515480">
    <property type="component" value="Unassembled WGS sequence"/>
</dbReference>
<comment type="caution">
    <text evidence="2">The sequence shown here is derived from an EMBL/GenBank/DDBJ whole genome shotgun (WGS) entry which is preliminary data.</text>
</comment>
<evidence type="ECO:0000313" key="2">
    <source>
        <dbReference type="EMBL" id="KAL1526793.1"/>
    </source>
</evidence>
<dbReference type="GO" id="GO:0005634">
    <property type="term" value="C:nucleus"/>
    <property type="evidence" value="ECO:0007669"/>
    <property type="project" value="TreeGrafter"/>
</dbReference>
<dbReference type="Gene3D" id="1.10.287.110">
    <property type="entry name" value="DnaJ domain"/>
    <property type="match status" value="1"/>
</dbReference>
<sequence length="347" mass="36751">MGKDFYAILGVSRKATPEEIKKGYRKMAVKWHPDKHSSGSDAEKAEAEEKFKDCAMAYEVLSDAEKRRIYDQYGEEGLQAGGGSGGAGGGGGFPGGFPTGGFPAGMNGFGGPGGVKVVFSTNGSGMGGMSGFSASHADDLFRSFFSNGDPFAGMHGFDDMSDLLHRRARGGTRPKRARSQNDILPNGCVVRLEGLNNGSMNGLVGEVELFDDARRRYQVKVNGTSSSIKPENLNQVVAGATVVGTSQLELNGRQAAQAVFDRSKGRYLLEGLTAGNGVISLKPTNVRLPVETRVMIQGLQSRPDLNGAVGKIEEASHDRYTIGLRDGTQVKVKFGCVTTCLAPSSNL</sequence>
<dbReference type="PROSITE" id="PS50076">
    <property type="entry name" value="DNAJ_2"/>
    <property type="match status" value="1"/>
</dbReference>